<evidence type="ECO:0000313" key="4">
    <source>
        <dbReference type="EMBL" id="KAK3017941.1"/>
    </source>
</evidence>
<evidence type="ECO:0000313" key="5">
    <source>
        <dbReference type="Proteomes" id="UP001188597"/>
    </source>
</evidence>
<comment type="similarity">
    <text evidence="1">Belongs to the PPR family. P subfamily.</text>
</comment>
<comment type="caution">
    <text evidence="4">The sequence shown here is derived from an EMBL/GenBank/DDBJ whole genome shotgun (WGS) entry which is preliminary data.</text>
</comment>
<protein>
    <recommendedName>
        <fullName evidence="6">Pentatricopeptide repeat-containing protein</fullName>
    </recommendedName>
</protein>
<dbReference type="Gene3D" id="1.25.40.10">
    <property type="entry name" value="Tetratricopeptide repeat domain"/>
    <property type="match status" value="3"/>
</dbReference>
<accession>A0AA89B0A3</accession>
<evidence type="ECO:0000256" key="1">
    <source>
        <dbReference type="ARBA" id="ARBA00007626"/>
    </source>
</evidence>
<dbReference type="EMBL" id="JAVXUP010000966">
    <property type="protein sequence ID" value="KAK3017941.1"/>
    <property type="molecule type" value="Genomic_DNA"/>
</dbReference>
<dbReference type="PROSITE" id="PS51375">
    <property type="entry name" value="PPR"/>
    <property type="match status" value="4"/>
</dbReference>
<dbReference type="InterPro" id="IPR011990">
    <property type="entry name" value="TPR-like_helical_dom_sf"/>
</dbReference>
<proteinExistence type="inferred from homology"/>
<feature type="repeat" description="PPR" evidence="3">
    <location>
        <begin position="249"/>
        <end position="283"/>
    </location>
</feature>
<keyword evidence="2" id="KW-0677">Repeat</keyword>
<reference evidence="4" key="1">
    <citation type="submission" date="2022-12" db="EMBL/GenBank/DDBJ databases">
        <title>Draft genome assemblies for two species of Escallonia (Escalloniales).</title>
        <authorList>
            <person name="Chanderbali A."/>
            <person name="Dervinis C."/>
            <person name="Anghel I."/>
            <person name="Soltis D."/>
            <person name="Soltis P."/>
            <person name="Zapata F."/>
        </authorList>
    </citation>
    <scope>NUCLEOTIDE SEQUENCE</scope>
    <source>
        <strain evidence="4">UCBG64.0493</strain>
        <tissue evidence="4">Leaf</tissue>
    </source>
</reference>
<evidence type="ECO:0000256" key="3">
    <source>
        <dbReference type="PROSITE-ProRule" id="PRU00708"/>
    </source>
</evidence>
<dbReference type="NCBIfam" id="TIGR00756">
    <property type="entry name" value="PPR"/>
    <property type="match status" value="4"/>
</dbReference>
<sequence>MKVVGVQKRMMGGRQSQRYVELSLKSVNDIFQFMDFFYKNWPDDVKVSNRYVTYVPVGVPWTWTLFAILSNSVGTYQSIATLAYRSEEEIVDEVLHQVLSAIQNAPSNRKKICTLYIDKLCRDKNISAAARLLRSLRDKHIDLSSHAYNLLLVAAGEENDIDLLSQIFKDLLVSCESIHSASYLSFAKAFAKTSDSGVLLRVVGEVSELIFQRNVAVVNRIIFAFANCGQVDKALMLFDHLKTLKCKPDLVTYNTVLGILGRASRVDEMLHKFASMKEANIVPDIVSYNTLLNSLRKAGRLDLSLVFFREMGEKGIEPDLRTYTALIECSGRLGQLEESLRLFGEMKRRGIQPSIYVYRSLIHFSKKMGKLELAMNISEEMNACLANLVGPKDFKKKYR</sequence>
<dbReference type="PANTHER" id="PTHR47447">
    <property type="entry name" value="OS03G0856100 PROTEIN"/>
    <property type="match status" value="1"/>
</dbReference>
<evidence type="ECO:0000256" key="2">
    <source>
        <dbReference type="ARBA" id="ARBA00022737"/>
    </source>
</evidence>
<gene>
    <name evidence="4" type="ORF">RJ639_005220</name>
</gene>
<organism evidence="4 5">
    <name type="scientific">Escallonia herrerae</name>
    <dbReference type="NCBI Taxonomy" id="1293975"/>
    <lineage>
        <taxon>Eukaryota</taxon>
        <taxon>Viridiplantae</taxon>
        <taxon>Streptophyta</taxon>
        <taxon>Embryophyta</taxon>
        <taxon>Tracheophyta</taxon>
        <taxon>Spermatophyta</taxon>
        <taxon>Magnoliopsida</taxon>
        <taxon>eudicotyledons</taxon>
        <taxon>Gunneridae</taxon>
        <taxon>Pentapetalae</taxon>
        <taxon>asterids</taxon>
        <taxon>campanulids</taxon>
        <taxon>Escalloniales</taxon>
        <taxon>Escalloniaceae</taxon>
        <taxon>Escallonia</taxon>
    </lineage>
</organism>
<name>A0AA89B0A3_9ASTE</name>
<keyword evidence="5" id="KW-1185">Reference proteome</keyword>
<dbReference type="Pfam" id="PF13041">
    <property type="entry name" value="PPR_2"/>
    <property type="match status" value="2"/>
</dbReference>
<dbReference type="Pfam" id="PF13812">
    <property type="entry name" value="PPR_3"/>
    <property type="match status" value="1"/>
</dbReference>
<dbReference type="PANTHER" id="PTHR47447:SF17">
    <property type="entry name" value="OS12G0638900 PROTEIN"/>
    <property type="match status" value="1"/>
</dbReference>
<dbReference type="AlphaFoldDB" id="A0AA89B0A3"/>
<dbReference type="InterPro" id="IPR002885">
    <property type="entry name" value="PPR_rpt"/>
</dbReference>
<feature type="repeat" description="PPR" evidence="3">
    <location>
        <begin position="284"/>
        <end position="318"/>
    </location>
</feature>
<feature type="repeat" description="PPR" evidence="3">
    <location>
        <begin position="319"/>
        <end position="353"/>
    </location>
</feature>
<feature type="repeat" description="PPR" evidence="3">
    <location>
        <begin position="214"/>
        <end position="248"/>
    </location>
</feature>
<dbReference type="Proteomes" id="UP001188597">
    <property type="component" value="Unassembled WGS sequence"/>
</dbReference>
<evidence type="ECO:0008006" key="6">
    <source>
        <dbReference type="Google" id="ProtNLM"/>
    </source>
</evidence>